<evidence type="ECO:0000313" key="2">
    <source>
        <dbReference type="Proteomes" id="UP000325440"/>
    </source>
</evidence>
<keyword evidence="1" id="KW-0255">Endonuclease</keyword>
<feature type="non-terminal residue" evidence="1">
    <location>
        <position position="1"/>
    </location>
</feature>
<dbReference type="InterPro" id="IPR044925">
    <property type="entry name" value="His-Me_finger_sf"/>
</dbReference>
<reference evidence="1 2" key="1">
    <citation type="submission" date="2019-08" db="EMBL/GenBank/DDBJ databases">
        <authorList>
            <person name="Alioto T."/>
            <person name="Alioto T."/>
            <person name="Gomez Garrido J."/>
        </authorList>
    </citation>
    <scope>NUCLEOTIDE SEQUENCE [LARGE SCALE GENOMIC DNA]</scope>
</reference>
<dbReference type="Gene3D" id="3.40.1800.10">
    <property type="entry name" value="His-Me finger endonucleases"/>
    <property type="match status" value="1"/>
</dbReference>
<dbReference type="GO" id="GO:0004519">
    <property type="term" value="F:endonuclease activity"/>
    <property type="evidence" value="ECO:0007669"/>
    <property type="project" value="UniProtKB-KW"/>
</dbReference>
<dbReference type="Pfam" id="PF02945">
    <property type="entry name" value="Endonuclease_7"/>
    <property type="match status" value="1"/>
</dbReference>
<gene>
    <name evidence="1" type="ORF">CINCED_3A010198</name>
</gene>
<proteinExistence type="predicted"/>
<accession>A0A5E4M7I3</accession>
<keyword evidence="1" id="KW-0378">Hydrolase</keyword>
<dbReference type="Proteomes" id="UP000325440">
    <property type="component" value="Unassembled WGS sequence"/>
</dbReference>
<sequence length="404" mass="47243">SGQSIFYHVMSVIILLYLHRTGEKMFFRIPKLRHFRVWYIKERTLSYSNRKLKTDAMLLNREDLLQLITLENRIMQNIARLEETRKASITLRDKYNFEDISFPTPLADISKFEKNNPKKFHPPRKYLSYEVFPLRVSVTEKVNHFDLLLTTNENGSHFIYISNMSRLIRSQKTTHTESIVFCKRCFTTFDDKRHTYKLSGMKALEQHKLICGTHKPILPVMPKDGDCVKFNAWGNTDRHPIVIYADFEALLPKKYEEKGGNTRIINNHEAMSYGFLVKASDDVPASLLKEHGIPTGPVIYRRNENKPHVAKHFLGKIVEVGKKIEKLLKTNVPMIMTEDEEKIFSECKECNLCKRAVEGVDKVRDHNHLTGKFRYTLCLGCNLKLQQPKFIPCYFHNLSNYDSH</sequence>
<name>A0A5E4M7I3_9HEMI</name>
<protein>
    <submittedName>
        <fullName evidence="1">Ribonuclease H-like domain,Recombination endonuclease VII</fullName>
    </submittedName>
</protein>
<dbReference type="EMBL" id="CABPRJ010000124">
    <property type="protein sequence ID" value="VVC27471.1"/>
    <property type="molecule type" value="Genomic_DNA"/>
</dbReference>
<dbReference type="InterPro" id="IPR004211">
    <property type="entry name" value="Endonuclease_7"/>
</dbReference>
<evidence type="ECO:0000313" key="1">
    <source>
        <dbReference type="EMBL" id="VVC27471.1"/>
    </source>
</evidence>
<dbReference type="AlphaFoldDB" id="A0A5E4M7I3"/>
<dbReference type="OrthoDB" id="8030979at2759"/>
<keyword evidence="2" id="KW-1185">Reference proteome</keyword>
<dbReference type="PANTHER" id="PTHR31511:SF12">
    <property type="entry name" value="RHO TERMINATION FACTOR N-TERMINAL DOMAIN-CONTAINING PROTEIN"/>
    <property type="match status" value="1"/>
</dbReference>
<keyword evidence="1" id="KW-0540">Nuclease</keyword>
<dbReference type="SUPFAM" id="SSF54060">
    <property type="entry name" value="His-Me finger endonucleases"/>
    <property type="match status" value="1"/>
</dbReference>
<dbReference type="PANTHER" id="PTHR31511">
    <property type="entry name" value="PROTEIN CBG23764"/>
    <property type="match status" value="1"/>
</dbReference>
<organism evidence="1 2">
    <name type="scientific">Cinara cedri</name>
    <dbReference type="NCBI Taxonomy" id="506608"/>
    <lineage>
        <taxon>Eukaryota</taxon>
        <taxon>Metazoa</taxon>
        <taxon>Ecdysozoa</taxon>
        <taxon>Arthropoda</taxon>
        <taxon>Hexapoda</taxon>
        <taxon>Insecta</taxon>
        <taxon>Pterygota</taxon>
        <taxon>Neoptera</taxon>
        <taxon>Paraneoptera</taxon>
        <taxon>Hemiptera</taxon>
        <taxon>Sternorrhyncha</taxon>
        <taxon>Aphidomorpha</taxon>
        <taxon>Aphidoidea</taxon>
        <taxon>Aphididae</taxon>
        <taxon>Lachninae</taxon>
        <taxon>Cinara</taxon>
    </lineage>
</organism>
<dbReference type="InterPro" id="IPR038563">
    <property type="entry name" value="Endonuclease_7_sf"/>
</dbReference>